<dbReference type="EMBL" id="CP015118">
    <property type="protein sequence ID" value="ARN20669.1"/>
    <property type="molecule type" value="Genomic_DNA"/>
</dbReference>
<gene>
    <name evidence="1" type="ORF">A4W93_12610</name>
</gene>
<proteinExistence type="predicted"/>
<dbReference type="Pfam" id="PF20093">
    <property type="entry name" value="DUF6484"/>
    <property type="match status" value="1"/>
</dbReference>
<dbReference type="InterPro" id="IPR045506">
    <property type="entry name" value="DUF6484"/>
</dbReference>
<dbReference type="Proteomes" id="UP000193427">
    <property type="component" value="Chromosome"/>
</dbReference>
<sequence>MSSRDRLPFQTVPAAPAVESAADAPLQVLLAARSLGPSPELFHGAVTGELAGFDELDGSPLVTSPHHPAPVPARSVVELLPSMAGRPVVLMFDGGDPSRPLVMGVVYTPRPGAEGVVPADALAARPRTLVLEAQDDIVLRNRHAKIRLTADGDIEITGTSFTTRTQRLLRLLSPLIKLN</sequence>
<dbReference type="RefSeq" id="WP_085750947.1">
    <property type="nucleotide sequence ID" value="NZ_BSPR01000007.1"/>
</dbReference>
<evidence type="ECO:0000313" key="2">
    <source>
        <dbReference type="Proteomes" id="UP000193427"/>
    </source>
</evidence>
<evidence type="ECO:0000313" key="1">
    <source>
        <dbReference type="EMBL" id="ARN20669.1"/>
    </source>
</evidence>
<keyword evidence="2" id="KW-1185">Reference proteome</keyword>
<dbReference type="STRING" id="946333.A4W93_12610"/>
<protein>
    <submittedName>
        <fullName evidence="1">Uncharacterized protein</fullName>
    </submittedName>
</protein>
<organism evidence="1 2">
    <name type="scientific">Piscinibacter gummiphilus</name>
    <dbReference type="NCBI Taxonomy" id="946333"/>
    <lineage>
        <taxon>Bacteria</taxon>
        <taxon>Pseudomonadati</taxon>
        <taxon>Pseudomonadota</taxon>
        <taxon>Betaproteobacteria</taxon>
        <taxon>Burkholderiales</taxon>
        <taxon>Sphaerotilaceae</taxon>
        <taxon>Piscinibacter</taxon>
    </lineage>
</organism>
<dbReference type="AlphaFoldDB" id="A0A1W6L8L5"/>
<dbReference type="KEGG" id="rgu:A4W93_12610"/>
<dbReference type="OrthoDB" id="3078443at2"/>
<name>A0A1W6L8L5_9BURK</name>
<reference evidence="1 2" key="1">
    <citation type="submission" date="2016-04" db="EMBL/GenBank/DDBJ databases">
        <title>Complete genome sequence of natural rubber-degrading, novel Gram-negative bacterium, Rhizobacter gummiphilus strain NS21.</title>
        <authorList>
            <person name="Tabata M."/>
            <person name="Kasai D."/>
            <person name="Fukuda M."/>
        </authorList>
    </citation>
    <scope>NUCLEOTIDE SEQUENCE [LARGE SCALE GENOMIC DNA]</scope>
    <source>
        <strain evidence="1 2">NS21</strain>
    </source>
</reference>
<accession>A0A1W6L8L5</accession>